<proteinExistence type="predicted"/>
<name>A0A5D3DHS7_CUCMM</name>
<protein>
    <submittedName>
        <fullName evidence="1">Uncharacterized protein</fullName>
    </submittedName>
</protein>
<organism evidence="1 2">
    <name type="scientific">Cucumis melo var. makuwa</name>
    <name type="common">Oriental melon</name>
    <dbReference type="NCBI Taxonomy" id="1194695"/>
    <lineage>
        <taxon>Eukaryota</taxon>
        <taxon>Viridiplantae</taxon>
        <taxon>Streptophyta</taxon>
        <taxon>Embryophyta</taxon>
        <taxon>Tracheophyta</taxon>
        <taxon>Spermatophyta</taxon>
        <taxon>Magnoliopsida</taxon>
        <taxon>eudicotyledons</taxon>
        <taxon>Gunneridae</taxon>
        <taxon>Pentapetalae</taxon>
        <taxon>rosids</taxon>
        <taxon>fabids</taxon>
        <taxon>Cucurbitales</taxon>
        <taxon>Cucurbitaceae</taxon>
        <taxon>Benincaseae</taxon>
        <taxon>Cucumis</taxon>
    </lineage>
</organism>
<comment type="caution">
    <text evidence="1">The sequence shown here is derived from an EMBL/GenBank/DDBJ whole genome shotgun (WGS) entry which is preliminary data.</text>
</comment>
<gene>
    <name evidence="1" type="ORF">E5676_scaffold142G001330</name>
</gene>
<dbReference type="Proteomes" id="UP000321947">
    <property type="component" value="Unassembled WGS sequence"/>
</dbReference>
<accession>A0A5D3DHS7</accession>
<evidence type="ECO:0000313" key="1">
    <source>
        <dbReference type="EMBL" id="TYK23133.1"/>
    </source>
</evidence>
<evidence type="ECO:0000313" key="2">
    <source>
        <dbReference type="Proteomes" id="UP000321947"/>
    </source>
</evidence>
<dbReference type="EMBL" id="SSTD01004586">
    <property type="protein sequence ID" value="TYK23133.1"/>
    <property type="molecule type" value="Genomic_DNA"/>
</dbReference>
<dbReference type="AlphaFoldDB" id="A0A5D3DHS7"/>
<sequence length="96" mass="10681">MIVGLESQLSITRDQRSGLTRSVQQSGLLTNDVDCRSIINDHFSDRDQQEKIKDKGSGYVTGNDSHHLNVIVTNHLLPVLVSDRGSQSPFPIDNHQ</sequence>
<reference evidence="1 2" key="1">
    <citation type="submission" date="2019-08" db="EMBL/GenBank/DDBJ databases">
        <title>Draft genome sequences of two oriental melons (Cucumis melo L. var makuwa).</title>
        <authorList>
            <person name="Kwon S.-Y."/>
        </authorList>
    </citation>
    <scope>NUCLEOTIDE SEQUENCE [LARGE SCALE GENOMIC DNA]</scope>
    <source>
        <strain evidence="2">cv. Chang Bougi</strain>
        <tissue evidence="1">Leaf</tissue>
    </source>
</reference>